<comment type="caution">
    <text evidence="13">The sequence shown here is derived from an EMBL/GenBank/DDBJ whole genome shotgun (WGS) entry which is preliminary data.</text>
</comment>
<evidence type="ECO:0000256" key="10">
    <source>
        <dbReference type="ARBA" id="ARBA00023295"/>
    </source>
</evidence>
<feature type="domain" description="HhH-GPD" evidence="12">
    <location>
        <begin position="137"/>
        <end position="297"/>
    </location>
</feature>
<sequence length="383" mass="43920">MSASKTMVSSNGWKPLGLSSSVDLNLSKTLRCGQSFRWRKLNDSEGESWVGVIGRRVYGLREDGTGDVCYRVLARQDEKEEGDEERLRNYLHLDRDLVQLYDRWSAADERFRGTGERYGGLRLLRQDPAECLFSFICTSNNNIARITKMIESLCAEYGEKIYTSGDTTFHTFPTIEQLAAAEEEKFRDLGFGYRARFVTSAAKQVIERGGETWLNGLTSETMSREKVRSELMQLMGVGRKVADCVALFSLNRYDIVPVDTHVWQIAQSYWPKLKGKTLTPSLHDEVNNLFCDKFGDYAGWAHSVLFASDLAFFQKEELLLKKRESGEMEKVKVERVRLEGVKLEKVKTETTTVIEEVDLSERSMRRMRREKVKYESAPSRVSI</sequence>
<keyword evidence="4" id="KW-0227">DNA damage</keyword>
<evidence type="ECO:0000256" key="8">
    <source>
        <dbReference type="ARBA" id="ARBA00023242"/>
    </source>
</evidence>
<evidence type="ECO:0000256" key="11">
    <source>
        <dbReference type="ARBA" id="ARBA00044632"/>
    </source>
</evidence>
<dbReference type="Pfam" id="PF07934">
    <property type="entry name" value="OGG_N"/>
    <property type="match status" value="1"/>
</dbReference>
<evidence type="ECO:0000256" key="6">
    <source>
        <dbReference type="ARBA" id="ARBA00023204"/>
    </source>
</evidence>
<name>A0A2P6N2J6_9EUKA</name>
<dbReference type="Gene3D" id="1.10.340.30">
    <property type="entry name" value="Hypothetical protein, domain 2"/>
    <property type="match status" value="1"/>
</dbReference>
<proteinExistence type="inferred from homology"/>
<dbReference type="GO" id="GO:0006289">
    <property type="term" value="P:nucleotide-excision repair"/>
    <property type="evidence" value="ECO:0007669"/>
    <property type="project" value="InterPro"/>
</dbReference>
<comment type="catalytic activity">
    <reaction evidence="11">
        <text>2'-deoxyribonucleotide-(2'-deoxyribose 5'-phosphate)-2'-deoxyribonucleotide-DNA = a 3'-end 2'-deoxyribonucleotide-(2,3-dehydro-2,3-deoxyribose 5'-phosphate)-DNA + a 5'-end 5'-phospho-2'-deoxyribonucleoside-DNA + H(+)</text>
        <dbReference type="Rhea" id="RHEA:66592"/>
        <dbReference type="Rhea" id="RHEA-COMP:13180"/>
        <dbReference type="Rhea" id="RHEA-COMP:16897"/>
        <dbReference type="Rhea" id="RHEA-COMP:17067"/>
        <dbReference type="ChEBI" id="CHEBI:15378"/>
        <dbReference type="ChEBI" id="CHEBI:136412"/>
        <dbReference type="ChEBI" id="CHEBI:157695"/>
        <dbReference type="ChEBI" id="CHEBI:167181"/>
        <dbReference type="EC" id="4.2.99.18"/>
    </reaction>
</comment>
<dbReference type="GO" id="GO:0006285">
    <property type="term" value="P:base-excision repair, AP site formation"/>
    <property type="evidence" value="ECO:0007669"/>
    <property type="project" value="TreeGrafter"/>
</dbReference>
<keyword evidence="6" id="KW-0234">DNA repair</keyword>
<gene>
    <name evidence="13" type="ORF">PROFUN_11309</name>
</gene>
<evidence type="ECO:0000259" key="12">
    <source>
        <dbReference type="SMART" id="SM00478"/>
    </source>
</evidence>
<evidence type="ECO:0000256" key="2">
    <source>
        <dbReference type="ARBA" id="ARBA00010679"/>
    </source>
</evidence>
<keyword evidence="7" id="KW-0456">Lyase</keyword>
<dbReference type="CDD" id="cd00056">
    <property type="entry name" value="ENDO3c"/>
    <property type="match status" value="1"/>
</dbReference>
<dbReference type="FunFam" id="1.10.1670.10:FF:000005">
    <property type="entry name" value="N-glycosylase/DNA lyase OGG1"/>
    <property type="match status" value="1"/>
</dbReference>
<dbReference type="GO" id="GO:0140078">
    <property type="term" value="F:class I DNA-(apurinic or apyrimidinic site) endonuclease activity"/>
    <property type="evidence" value="ECO:0007669"/>
    <property type="project" value="UniProtKB-EC"/>
</dbReference>
<dbReference type="FunCoup" id="A0A2P6N2J6">
    <property type="interactions" value="229"/>
</dbReference>
<keyword evidence="8" id="KW-0539">Nucleus</keyword>
<dbReference type="SUPFAM" id="SSF48150">
    <property type="entry name" value="DNA-glycosylase"/>
    <property type="match status" value="1"/>
</dbReference>
<evidence type="ECO:0000313" key="13">
    <source>
        <dbReference type="EMBL" id="PRP78179.1"/>
    </source>
</evidence>
<dbReference type="GO" id="GO:0003684">
    <property type="term" value="F:damaged DNA binding"/>
    <property type="evidence" value="ECO:0007669"/>
    <property type="project" value="InterPro"/>
</dbReference>
<evidence type="ECO:0000256" key="4">
    <source>
        <dbReference type="ARBA" id="ARBA00022763"/>
    </source>
</evidence>
<dbReference type="InterPro" id="IPR012904">
    <property type="entry name" value="OGG_N"/>
</dbReference>
<evidence type="ECO:0000256" key="1">
    <source>
        <dbReference type="ARBA" id="ARBA00004123"/>
    </source>
</evidence>
<accession>A0A2P6N2J6</accession>
<dbReference type="InterPro" id="IPR011257">
    <property type="entry name" value="DNA_glycosylase"/>
</dbReference>
<reference evidence="13 14" key="1">
    <citation type="journal article" date="2018" name="Genome Biol. Evol.">
        <title>Multiple Roots of Fruiting Body Formation in Amoebozoa.</title>
        <authorList>
            <person name="Hillmann F."/>
            <person name="Forbes G."/>
            <person name="Novohradska S."/>
            <person name="Ferling I."/>
            <person name="Riege K."/>
            <person name="Groth M."/>
            <person name="Westermann M."/>
            <person name="Marz M."/>
            <person name="Spaller T."/>
            <person name="Winckler T."/>
            <person name="Schaap P."/>
            <person name="Glockner G."/>
        </authorList>
    </citation>
    <scope>NUCLEOTIDE SEQUENCE [LARGE SCALE GENOMIC DNA]</scope>
    <source>
        <strain evidence="13 14">Jena</strain>
    </source>
</reference>
<comment type="similarity">
    <text evidence="2">Belongs to the type-1 OGG1 family.</text>
</comment>
<organism evidence="13 14">
    <name type="scientific">Planoprotostelium fungivorum</name>
    <dbReference type="NCBI Taxonomy" id="1890364"/>
    <lineage>
        <taxon>Eukaryota</taxon>
        <taxon>Amoebozoa</taxon>
        <taxon>Evosea</taxon>
        <taxon>Variosea</taxon>
        <taxon>Cavosteliida</taxon>
        <taxon>Cavosteliaceae</taxon>
        <taxon>Planoprotostelium</taxon>
    </lineage>
</organism>
<keyword evidence="14" id="KW-1185">Reference proteome</keyword>
<dbReference type="OrthoDB" id="238681at2759"/>
<dbReference type="STRING" id="1890364.A0A2P6N2J6"/>
<evidence type="ECO:0000256" key="5">
    <source>
        <dbReference type="ARBA" id="ARBA00022801"/>
    </source>
</evidence>
<protein>
    <recommendedName>
        <fullName evidence="3">DNA-(apurinic or apyrimidinic site) lyase</fullName>
        <ecNumber evidence="3">4.2.99.18</ecNumber>
    </recommendedName>
</protein>
<dbReference type="SMART" id="SM00478">
    <property type="entry name" value="ENDO3c"/>
    <property type="match status" value="1"/>
</dbReference>
<keyword evidence="9" id="KW-0511">Multifunctional enzyme</keyword>
<comment type="subcellular location">
    <subcellularLocation>
        <location evidence="1">Nucleus</location>
    </subcellularLocation>
</comment>
<dbReference type="InterPro" id="IPR003265">
    <property type="entry name" value="HhH-GPD_domain"/>
</dbReference>
<dbReference type="AlphaFoldDB" id="A0A2P6N2J6"/>
<dbReference type="Proteomes" id="UP000241769">
    <property type="component" value="Unassembled WGS sequence"/>
</dbReference>
<dbReference type="EMBL" id="MDYQ01000237">
    <property type="protein sequence ID" value="PRP78179.1"/>
    <property type="molecule type" value="Genomic_DNA"/>
</dbReference>
<dbReference type="SUPFAM" id="SSF55945">
    <property type="entry name" value="TATA-box binding protein-like"/>
    <property type="match status" value="1"/>
</dbReference>
<dbReference type="InParanoid" id="A0A2P6N2J6"/>
<dbReference type="InterPro" id="IPR023170">
    <property type="entry name" value="HhH_base_excis_C"/>
</dbReference>
<evidence type="ECO:0000256" key="7">
    <source>
        <dbReference type="ARBA" id="ARBA00023239"/>
    </source>
</evidence>
<evidence type="ECO:0000313" key="14">
    <source>
        <dbReference type="Proteomes" id="UP000241769"/>
    </source>
</evidence>
<dbReference type="Pfam" id="PF00730">
    <property type="entry name" value="HhH-GPD"/>
    <property type="match status" value="1"/>
</dbReference>
<dbReference type="Gene3D" id="3.30.310.40">
    <property type="match status" value="1"/>
</dbReference>
<dbReference type="GO" id="GO:0005634">
    <property type="term" value="C:nucleus"/>
    <property type="evidence" value="ECO:0007669"/>
    <property type="project" value="UniProtKB-SubCell"/>
</dbReference>
<evidence type="ECO:0000256" key="3">
    <source>
        <dbReference type="ARBA" id="ARBA00012720"/>
    </source>
</evidence>
<keyword evidence="10" id="KW-0326">Glycosidase</keyword>
<dbReference type="PANTHER" id="PTHR10242:SF2">
    <property type="entry name" value="N-GLYCOSYLASE_DNA LYASE"/>
    <property type="match status" value="1"/>
</dbReference>
<dbReference type="PANTHER" id="PTHR10242">
    <property type="entry name" value="8-OXOGUANINE DNA GLYCOSYLASE"/>
    <property type="match status" value="1"/>
</dbReference>
<keyword evidence="5" id="KW-0378">Hydrolase</keyword>
<dbReference type="EC" id="4.2.99.18" evidence="3"/>
<evidence type="ECO:0000256" key="9">
    <source>
        <dbReference type="ARBA" id="ARBA00023268"/>
    </source>
</evidence>
<dbReference type="Gene3D" id="1.10.1670.10">
    <property type="entry name" value="Helix-hairpin-Helix base-excision DNA repair enzymes (C-terminal)"/>
    <property type="match status" value="1"/>
</dbReference>
<dbReference type="GO" id="GO:0034039">
    <property type="term" value="F:8-oxo-7,8-dihydroguanine DNA N-glycosylase activity"/>
    <property type="evidence" value="ECO:0007669"/>
    <property type="project" value="TreeGrafter"/>
</dbReference>
<dbReference type="InterPro" id="IPR052054">
    <property type="entry name" value="Oxidative_DNA_repair_enzyme"/>
</dbReference>